<dbReference type="Gene3D" id="3.40.830.10">
    <property type="entry name" value="LigB-like"/>
    <property type="match status" value="1"/>
</dbReference>
<dbReference type="SUPFAM" id="SSF52042">
    <property type="entry name" value="Ribosomal protein L32e"/>
    <property type="match status" value="1"/>
</dbReference>
<accession>A0A9W8JE37</accession>
<keyword evidence="6" id="KW-1185">Reference proteome</keyword>
<evidence type="ECO:0000313" key="6">
    <source>
        <dbReference type="Proteomes" id="UP001140091"/>
    </source>
</evidence>
<dbReference type="GO" id="GO:0005840">
    <property type="term" value="C:ribosome"/>
    <property type="evidence" value="ECO:0007669"/>
    <property type="project" value="UniProtKB-KW"/>
</dbReference>
<organism evidence="5 6">
    <name type="scientific">Candolleomyces eurysporus</name>
    <dbReference type="NCBI Taxonomy" id="2828524"/>
    <lineage>
        <taxon>Eukaryota</taxon>
        <taxon>Fungi</taxon>
        <taxon>Dikarya</taxon>
        <taxon>Basidiomycota</taxon>
        <taxon>Agaricomycotina</taxon>
        <taxon>Agaricomycetes</taxon>
        <taxon>Agaricomycetidae</taxon>
        <taxon>Agaricales</taxon>
        <taxon>Agaricineae</taxon>
        <taxon>Psathyrellaceae</taxon>
        <taxon>Candolleomyces</taxon>
    </lineage>
</organism>
<dbReference type="Pfam" id="PF01875">
    <property type="entry name" value="Memo"/>
    <property type="match status" value="1"/>
</dbReference>
<dbReference type="PANTHER" id="PTHR11060:SF0">
    <property type="entry name" value="PROTEIN MEMO1"/>
    <property type="match status" value="1"/>
</dbReference>
<dbReference type="GO" id="GO:0006412">
    <property type="term" value="P:translation"/>
    <property type="evidence" value="ECO:0007669"/>
    <property type="project" value="InterPro"/>
</dbReference>
<dbReference type="InterPro" id="IPR002737">
    <property type="entry name" value="MEMO1_fam"/>
</dbReference>
<dbReference type="GO" id="GO:1990904">
    <property type="term" value="C:ribonucleoprotein complex"/>
    <property type="evidence" value="ECO:0007669"/>
    <property type="project" value="UniProtKB-KW"/>
</dbReference>
<gene>
    <name evidence="5" type="ORF">H1R20_g5960</name>
</gene>
<dbReference type="PANTHER" id="PTHR11060">
    <property type="entry name" value="PROTEIN MEMO1"/>
    <property type="match status" value="1"/>
</dbReference>
<dbReference type="CDD" id="cd00513">
    <property type="entry name" value="Ribosomal_L32_L32e"/>
    <property type="match status" value="1"/>
</dbReference>
<dbReference type="NCBIfam" id="TIGR04336">
    <property type="entry name" value="AmmeMemoSam_B"/>
    <property type="match status" value="1"/>
</dbReference>
<comment type="caution">
    <text evidence="5">The sequence shown here is derived from an EMBL/GenBank/DDBJ whole genome shotgun (WGS) entry which is preliminary data.</text>
</comment>
<reference evidence="5" key="1">
    <citation type="submission" date="2022-06" db="EMBL/GenBank/DDBJ databases">
        <title>Genome Sequence of Candolleomyces eurysporus.</title>
        <authorList>
            <person name="Buettner E."/>
        </authorList>
    </citation>
    <scope>NUCLEOTIDE SEQUENCE</scope>
    <source>
        <strain evidence="5">VTCC 930004</strain>
    </source>
</reference>
<keyword evidence="4" id="KW-0687">Ribonucleoprotein</keyword>
<feature type="non-terminal residue" evidence="5">
    <location>
        <position position="420"/>
    </location>
</feature>
<dbReference type="GO" id="GO:0003735">
    <property type="term" value="F:structural constituent of ribosome"/>
    <property type="evidence" value="ECO:0007669"/>
    <property type="project" value="InterPro"/>
</dbReference>
<evidence type="ECO:0000256" key="4">
    <source>
        <dbReference type="ARBA" id="ARBA00023274"/>
    </source>
</evidence>
<dbReference type="SMART" id="SM01393">
    <property type="entry name" value="Ribosomal_L32e"/>
    <property type="match status" value="1"/>
</dbReference>
<proteinExistence type="inferred from homology"/>
<dbReference type="AlphaFoldDB" id="A0A9W8JE37"/>
<evidence type="ECO:0000256" key="1">
    <source>
        <dbReference type="ARBA" id="ARBA00006315"/>
    </source>
</evidence>
<sequence length="420" mass="47268">MAIKIVKKRTNKFKRHQSDRYHSVKEAWRKPKGIDNRVRRRFKGQTAMPKTRHLLPNGLKKFLVSNVRELDLLLMHNKTFAAEIAHNVSSRNRTTILERAKVLNIKVTNPAARLRSVRAASHAGSWYTGDGQQLNRELSGWLQKVEPADETYPIPKCKAVIAPHAGYSYSGPAAAWAYKAIDTSGINRVFVLGPSHHFYLNGCALSSCKEYETPIGNLPLDLETIKELRETGKFTPLSLEADEDEHSLEMHLPYVRKVFEGKDIKIVPIVVGAISKEKEAEFGALIAPYLARDDTFTVVSSDFCHWGTRFSYTYYYPDAQPTTTSGIKLSRSVAPSPSYPIYESITRLDHEAMQILTVPSNTATTAHDLFARYLENTKNTICGRHPIGVLFGALSALEKDNDNIKPLVKWVSYASAYVKF</sequence>
<protein>
    <submittedName>
        <fullName evidence="5">Uncharacterized protein</fullName>
    </submittedName>
</protein>
<dbReference type="OrthoDB" id="417112at2759"/>
<dbReference type="InterPro" id="IPR036351">
    <property type="entry name" value="Ribosomal_eL32_sf"/>
</dbReference>
<keyword evidence="3" id="KW-0689">Ribosomal protein</keyword>
<evidence type="ECO:0000313" key="5">
    <source>
        <dbReference type="EMBL" id="KAJ2931139.1"/>
    </source>
</evidence>
<dbReference type="InterPro" id="IPR001515">
    <property type="entry name" value="Ribosomal_eL32"/>
</dbReference>
<name>A0A9W8JE37_9AGAR</name>
<evidence type="ECO:0000256" key="2">
    <source>
        <dbReference type="ARBA" id="ARBA00008431"/>
    </source>
</evidence>
<dbReference type="CDD" id="cd07361">
    <property type="entry name" value="MEMO_like"/>
    <property type="match status" value="1"/>
</dbReference>
<dbReference type="Pfam" id="PF01655">
    <property type="entry name" value="Ribosomal_L32e"/>
    <property type="match status" value="1"/>
</dbReference>
<dbReference type="EMBL" id="JANBPK010000810">
    <property type="protein sequence ID" value="KAJ2931139.1"/>
    <property type="molecule type" value="Genomic_DNA"/>
</dbReference>
<dbReference type="Proteomes" id="UP001140091">
    <property type="component" value="Unassembled WGS sequence"/>
</dbReference>
<evidence type="ECO:0000256" key="3">
    <source>
        <dbReference type="ARBA" id="ARBA00022980"/>
    </source>
</evidence>
<comment type="similarity">
    <text evidence="1">Belongs to the MEMO1 family.</text>
</comment>
<comment type="similarity">
    <text evidence="2">Belongs to the eukaryotic ribosomal protein eL32 family.</text>
</comment>
<dbReference type="HAMAP" id="MF_00055">
    <property type="entry name" value="MEMO1"/>
    <property type="match status" value="1"/>
</dbReference>